<feature type="domain" description="Phage shock protein PspC N-terminal" evidence="7">
    <location>
        <begin position="4"/>
        <end position="60"/>
    </location>
</feature>
<sequence length="60" mass="6612">MAARLSKSHSDRMISGVCGGIAEYLGWDPTIVRIIFVILTFLGWGSPVLLYFILALVMPD</sequence>
<reference evidence="8 9" key="1">
    <citation type="submission" date="2016-11" db="EMBL/GenBank/DDBJ databases">
        <authorList>
            <person name="Jaros S."/>
            <person name="Januszkiewicz K."/>
            <person name="Wedrychowicz H."/>
        </authorList>
    </citation>
    <scope>NUCLEOTIDE SEQUENCE [LARGE SCALE GENOMIC DNA]</scope>
    <source>
        <strain evidence="8 9">DSM 21986</strain>
    </source>
</reference>
<accession>A0A1M5D6J6</accession>
<proteinExistence type="predicted"/>
<dbReference type="OrthoDB" id="5772680at2"/>
<evidence type="ECO:0000256" key="5">
    <source>
        <dbReference type="ARBA" id="ARBA00023136"/>
    </source>
</evidence>
<organism evidence="8 9">
    <name type="scientific">Fodinibius roseus</name>
    <dbReference type="NCBI Taxonomy" id="1194090"/>
    <lineage>
        <taxon>Bacteria</taxon>
        <taxon>Pseudomonadati</taxon>
        <taxon>Balneolota</taxon>
        <taxon>Balneolia</taxon>
        <taxon>Balneolales</taxon>
        <taxon>Balneolaceae</taxon>
        <taxon>Fodinibius</taxon>
    </lineage>
</organism>
<comment type="subcellular location">
    <subcellularLocation>
        <location evidence="1">Cell membrane</location>
        <topology evidence="1">Single-pass membrane protein</topology>
    </subcellularLocation>
</comment>
<dbReference type="PANTHER" id="PTHR33885:SF3">
    <property type="entry name" value="PHAGE SHOCK PROTEIN C"/>
    <property type="match status" value="1"/>
</dbReference>
<dbReference type="EMBL" id="FQUS01000011">
    <property type="protein sequence ID" value="SHF62693.1"/>
    <property type="molecule type" value="Genomic_DNA"/>
</dbReference>
<dbReference type="InterPro" id="IPR052027">
    <property type="entry name" value="PspC"/>
</dbReference>
<evidence type="ECO:0000313" key="9">
    <source>
        <dbReference type="Proteomes" id="UP000184041"/>
    </source>
</evidence>
<dbReference type="STRING" id="1194090.SAMN05443144_11115"/>
<keyword evidence="5 6" id="KW-0472">Membrane</keyword>
<dbReference type="Proteomes" id="UP000184041">
    <property type="component" value="Unassembled WGS sequence"/>
</dbReference>
<dbReference type="Pfam" id="PF04024">
    <property type="entry name" value="PspC"/>
    <property type="match status" value="1"/>
</dbReference>
<protein>
    <submittedName>
        <fullName evidence="8">Phage shock protein C (PspC) family protein</fullName>
    </submittedName>
</protein>
<dbReference type="GO" id="GO:0005886">
    <property type="term" value="C:plasma membrane"/>
    <property type="evidence" value="ECO:0007669"/>
    <property type="project" value="UniProtKB-SubCell"/>
</dbReference>
<dbReference type="InterPro" id="IPR007168">
    <property type="entry name" value="Phageshock_PspC_N"/>
</dbReference>
<evidence type="ECO:0000256" key="6">
    <source>
        <dbReference type="SAM" id="Phobius"/>
    </source>
</evidence>
<keyword evidence="4 6" id="KW-1133">Transmembrane helix</keyword>
<keyword evidence="3 6" id="KW-0812">Transmembrane</keyword>
<dbReference type="RefSeq" id="WP_073063914.1">
    <property type="nucleotide sequence ID" value="NZ_FQUS01000011.1"/>
</dbReference>
<feature type="transmembrane region" description="Helical" evidence="6">
    <location>
        <begin position="34"/>
        <end position="57"/>
    </location>
</feature>
<evidence type="ECO:0000313" key="8">
    <source>
        <dbReference type="EMBL" id="SHF62693.1"/>
    </source>
</evidence>
<keyword evidence="9" id="KW-1185">Reference proteome</keyword>
<evidence type="ECO:0000256" key="2">
    <source>
        <dbReference type="ARBA" id="ARBA00022475"/>
    </source>
</evidence>
<evidence type="ECO:0000256" key="3">
    <source>
        <dbReference type="ARBA" id="ARBA00022692"/>
    </source>
</evidence>
<evidence type="ECO:0000256" key="1">
    <source>
        <dbReference type="ARBA" id="ARBA00004162"/>
    </source>
</evidence>
<evidence type="ECO:0000259" key="7">
    <source>
        <dbReference type="Pfam" id="PF04024"/>
    </source>
</evidence>
<name>A0A1M5D6J6_9BACT</name>
<gene>
    <name evidence="8" type="ORF">SAMN05443144_11115</name>
</gene>
<dbReference type="PANTHER" id="PTHR33885">
    <property type="entry name" value="PHAGE SHOCK PROTEIN C"/>
    <property type="match status" value="1"/>
</dbReference>
<dbReference type="AlphaFoldDB" id="A0A1M5D6J6"/>
<keyword evidence="2" id="KW-1003">Cell membrane</keyword>
<evidence type="ECO:0000256" key="4">
    <source>
        <dbReference type="ARBA" id="ARBA00022989"/>
    </source>
</evidence>